<protein>
    <submittedName>
        <fullName evidence="2">Kinase-like domain-containing protein</fullName>
    </submittedName>
</protein>
<feature type="domain" description="Protein kinase" evidence="1">
    <location>
        <begin position="125"/>
        <end position="370"/>
    </location>
</feature>
<accession>A0A9P6LAY1</accession>
<dbReference type="Pfam" id="PF07714">
    <property type="entry name" value="PK_Tyr_Ser-Thr"/>
    <property type="match status" value="1"/>
</dbReference>
<gene>
    <name evidence="2" type="ORF">BJ322DRAFT_439142</name>
</gene>
<dbReference type="InterPro" id="IPR000719">
    <property type="entry name" value="Prot_kinase_dom"/>
</dbReference>
<sequence length="480" mass="54232">MLGLRKALRLVYKPSDEILLELDHLERSSPNFPDRLINVLSRENLVRHEFLARLRGGDNAWLIEYLDNVCVCVRLYSFHTEPAQALDTLDPVGLAHQKCLDVLRSICFILKRLPRSYILDISSFVPVDGPTSNGPYEIIYAGSINGSNACAKKLNPSLSSEWSHVEKWNLDQIVKWGRLMHPNIVPFLGITNEPTNFVWARTPGVELNKYITNHPDTNRLDLLIGIADGLNHLHSRDMIHGDLGGPNIIVDDSGRPCIMEYGLADLFLWPSRANVCCCMRWADPQMPCHENGDVFSFAMVMVEVYTGQAPFFPEPDSAALSALERGERPERPTHMDLTAKLWALMEQCWQEDCWKRPEMLKVLGILHDCRNDKKALIPVLPPAPSDWFSNITDEILDLTDQVASVALFGPIGIGKSFVARTVLDHDRTKAMFGENRHFVRCDDLGDSLEDFIQRLSDTVGRRRNLDVSLRIAVSEKLLTG</sequence>
<comment type="caution">
    <text evidence="2">The sequence shown here is derived from an EMBL/GenBank/DDBJ whole genome shotgun (WGS) entry which is preliminary data.</text>
</comment>
<keyword evidence="3" id="KW-1185">Reference proteome</keyword>
<dbReference type="GO" id="GO:0004674">
    <property type="term" value="F:protein serine/threonine kinase activity"/>
    <property type="evidence" value="ECO:0007669"/>
    <property type="project" value="TreeGrafter"/>
</dbReference>
<dbReference type="InterPro" id="IPR011009">
    <property type="entry name" value="Kinase-like_dom_sf"/>
</dbReference>
<proteinExistence type="predicted"/>
<dbReference type="InterPro" id="IPR001245">
    <property type="entry name" value="Ser-Thr/Tyr_kinase_cat_dom"/>
</dbReference>
<dbReference type="OrthoDB" id="1668230at2759"/>
<evidence type="ECO:0000313" key="2">
    <source>
        <dbReference type="EMBL" id="KAF9791269.1"/>
    </source>
</evidence>
<reference evidence="2" key="2">
    <citation type="submission" date="2020-11" db="EMBL/GenBank/DDBJ databases">
        <authorList>
            <consortium name="DOE Joint Genome Institute"/>
            <person name="Kuo A."/>
            <person name="Miyauchi S."/>
            <person name="Kiss E."/>
            <person name="Drula E."/>
            <person name="Kohler A."/>
            <person name="Sanchez-Garcia M."/>
            <person name="Andreopoulos B."/>
            <person name="Barry K.W."/>
            <person name="Bonito G."/>
            <person name="Buee M."/>
            <person name="Carver A."/>
            <person name="Chen C."/>
            <person name="Cichocki N."/>
            <person name="Clum A."/>
            <person name="Culley D."/>
            <person name="Crous P.W."/>
            <person name="Fauchery L."/>
            <person name="Girlanda M."/>
            <person name="Hayes R."/>
            <person name="Keri Z."/>
            <person name="Labutti K."/>
            <person name="Lipzen A."/>
            <person name="Lombard V."/>
            <person name="Magnuson J."/>
            <person name="Maillard F."/>
            <person name="Morin E."/>
            <person name="Murat C."/>
            <person name="Nolan M."/>
            <person name="Ohm R."/>
            <person name="Pangilinan J."/>
            <person name="Pereira M."/>
            <person name="Perotto S."/>
            <person name="Peter M."/>
            <person name="Riley R."/>
            <person name="Sitrit Y."/>
            <person name="Stielow B."/>
            <person name="Szollosi G."/>
            <person name="Zifcakova L."/>
            <person name="Stursova M."/>
            <person name="Spatafora J.W."/>
            <person name="Tedersoo L."/>
            <person name="Vaario L.-M."/>
            <person name="Yamada A."/>
            <person name="Yan M."/>
            <person name="Wang P."/>
            <person name="Xu J."/>
            <person name="Bruns T."/>
            <person name="Baldrian P."/>
            <person name="Vilgalys R."/>
            <person name="Henrissat B."/>
            <person name="Grigoriev I.V."/>
            <person name="Hibbett D."/>
            <person name="Nagy L.G."/>
            <person name="Martin F.M."/>
        </authorList>
    </citation>
    <scope>NUCLEOTIDE SEQUENCE</scope>
    <source>
        <strain evidence="2">UH-Tt-Lm1</strain>
    </source>
</reference>
<dbReference type="Proteomes" id="UP000736335">
    <property type="component" value="Unassembled WGS sequence"/>
</dbReference>
<evidence type="ECO:0000259" key="1">
    <source>
        <dbReference type="PROSITE" id="PS50011"/>
    </source>
</evidence>
<dbReference type="Gene3D" id="1.10.510.10">
    <property type="entry name" value="Transferase(Phosphotransferase) domain 1"/>
    <property type="match status" value="1"/>
</dbReference>
<dbReference type="AlphaFoldDB" id="A0A9P6LAY1"/>
<dbReference type="PROSITE" id="PS50011">
    <property type="entry name" value="PROTEIN_KINASE_DOM"/>
    <property type="match status" value="1"/>
</dbReference>
<dbReference type="GO" id="GO:0005524">
    <property type="term" value="F:ATP binding"/>
    <property type="evidence" value="ECO:0007669"/>
    <property type="project" value="InterPro"/>
</dbReference>
<dbReference type="EMBL" id="WIUZ02000002">
    <property type="protein sequence ID" value="KAF9791269.1"/>
    <property type="molecule type" value="Genomic_DNA"/>
</dbReference>
<keyword evidence="2" id="KW-0418">Kinase</keyword>
<name>A0A9P6LAY1_9AGAM</name>
<dbReference type="PANTHER" id="PTHR44329">
    <property type="entry name" value="SERINE/THREONINE-PROTEIN KINASE TNNI3K-RELATED"/>
    <property type="match status" value="1"/>
</dbReference>
<reference evidence="2" key="1">
    <citation type="journal article" date="2020" name="Nat. Commun.">
        <title>Large-scale genome sequencing of mycorrhizal fungi provides insights into the early evolution of symbiotic traits.</title>
        <authorList>
            <person name="Miyauchi S."/>
            <person name="Kiss E."/>
            <person name="Kuo A."/>
            <person name="Drula E."/>
            <person name="Kohler A."/>
            <person name="Sanchez-Garcia M."/>
            <person name="Morin E."/>
            <person name="Andreopoulos B."/>
            <person name="Barry K.W."/>
            <person name="Bonito G."/>
            <person name="Buee M."/>
            <person name="Carver A."/>
            <person name="Chen C."/>
            <person name="Cichocki N."/>
            <person name="Clum A."/>
            <person name="Culley D."/>
            <person name="Crous P.W."/>
            <person name="Fauchery L."/>
            <person name="Girlanda M."/>
            <person name="Hayes R.D."/>
            <person name="Keri Z."/>
            <person name="LaButti K."/>
            <person name="Lipzen A."/>
            <person name="Lombard V."/>
            <person name="Magnuson J."/>
            <person name="Maillard F."/>
            <person name="Murat C."/>
            <person name="Nolan M."/>
            <person name="Ohm R.A."/>
            <person name="Pangilinan J."/>
            <person name="Pereira M.F."/>
            <person name="Perotto S."/>
            <person name="Peter M."/>
            <person name="Pfister S."/>
            <person name="Riley R."/>
            <person name="Sitrit Y."/>
            <person name="Stielow J.B."/>
            <person name="Szollosi G."/>
            <person name="Zifcakova L."/>
            <person name="Stursova M."/>
            <person name="Spatafora J.W."/>
            <person name="Tedersoo L."/>
            <person name="Vaario L.M."/>
            <person name="Yamada A."/>
            <person name="Yan M."/>
            <person name="Wang P."/>
            <person name="Xu J."/>
            <person name="Bruns T."/>
            <person name="Baldrian P."/>
            <person name="Vilgalys R."/>
            <person name="Dunand C."/>
            <person name="Henrissat B."/>
            <person name="Grigoriev I.V."/>
            <person name="Hibbett D."/>
            <person name="Nagy L.G."/>
            <person name="Martin F.M."/>
        </authorList>
    </citation>
    <scope>NUCLEOTIDE SEQUENCE</scope>
    <source>
        <strain evidence="2">UH-Tt-Lm1</strain>
    </source>
</reference>
<organism evidence="2 3">
    <name type="scientific">Thelephora terrestris</name>
    <dbReference type="NCBI Taxonomy" id="56493"/>
    <lineage>
        <taxon>Eukaryota</taxon>
        <taxon>Fungi</taxon>
        <taxon>Dikarya</taxon>
        <taxon>Basidiomycota</taxon>
        <taxon>Agaricomycotina</taxon>
        <taxon>Agaricomycetes</taxon>
        <taxon>Thelephorales</taxon>
        <taxon>Thelephoraceae</taxon>
        <taxon>Thelephora</taxon>
    </lineage>
</organism>
<dbReference type="InterPro" id="IPR051681">
    <property type="entry name" value="Ser/Thr_Kinases-Pseudokinases"/>
</dbReference>
<evidence type="ECO:0000313" key="3">
    <source>
        <dbReference type="Proteomes" id="UP000736335"/>
    </source>
</evidence>
<keyword evidence="2" id="KW-0808">Transferase</keyword>
<dbReference type="SUPFAM" id="SSF56112">
    <property type="entry name" value="Protein kinase-like (PK-like)"/>
    <property type="match status" value="1"/>
</dbReference>